<protein>
    <recommendedName>
        <fullName evidence="1">DUF6285 domain-containing protein</fullName>
    </recommendedName>
</protein>
<dbReference type="Pfam" id="PF19802">
    <property type="entry name" value="DUF6285"/>
    <property type="match status" value="1"/>
</dbReference>
<dbReference type="Proteomes" id="UP000193335">
    <property type="component" value="Unassembled WGS sequence"/>
</dbReference>
<evidence type="ECO:0000259" key="1">
    <source>
        <dbReference type="Pfam" id="PF19802"/>
    </source>
</evidence>
<sequence length="125" mass="13781">MQDEPTPTELTKAVADFLGNDITPLISGHQAFKLRVAINILDLVTRQLTQEERSDAKEVERLRALLGMDGPVADLNRALADRIAKGEIDLATPGLAEHLWQTTMDKLAVDQPNYASYKRELGRGG</sequence>
<gene>
    <name evidence="2" type="ORF">BSZ19_36520</name>
</gene>
<dbReference type="InterPro" id="IPR046252">
    <property type="entry name" value="DUF6285"/>
</dbReference>
<comment type="caution">
    <text evidence="2">The sequence shown here is derived from an EMBL/GenBank/DDBJ whole genome shotgun (WGS) entry which is preliminary data.</text>
</comment>
<feature type="domain" description="DUF6285" evidence="1">
    <location>
        <begin position="24"/>
        <end position="114"/>
    </location>
</feature>
<reference evidence="2 3" key="1">
    <citation type="submission" date="2017-03" db="EMBL/GenBank/DDBJ databases">
        <title>Whole genome sequences of fourteen strains of Bradyrhizobium canariense and one strain of Bradyrhizobium japonicum isolated from Lupinus (Papilionoideae: Genisteae) species in Algeria.</title>
        <authorList>
            <person name="Crovadore J."/>
            <person name="Chekireb D."/>
            <person name="Brachmann A."/>
            <person name="Chablais R."/>
            <person name="Cochard B."/>
            <person name="Lefort F."/>
        </authorList>
    </citation>
    <scope>NUCLEOTIDE SEQUENCE [LARGE SCALE GENOMIC DNA]</scope>
    <source>
        <strain evidence="2 3">UBMA197</strain>
    </source>
</reference>
<evidence type="ECO:0000313" key="2">
    <source>
        <dbReference type="EMBL" id="OSJ26277.1"/>
    </source>
</evidence>
<name>A0A1Y2JE21_BRAJP</name>
<proteinExistence type="predicted"/>
<accession>A0A1Y2JE21</accession>
<evidence type="ECO:0000313" key="3">
    <source>
        <dbReference type="Proteomes" id="UP000193335"/>
    </source>
</evidence>
<dbReference type="RefSeq" id="WP_085403930.1">
    <property type="nucleotide sequence ID" value="NZ_NAFL01000277.1"/>
</dbReference>
<dbReference type="EMBL" id="NAFL01000277">
    <property type="protein sequence ID" value="OSJ26277.1"/>
    <property type="molecule type" value="Genomic_DNA"/>
</dbReference>
<organism evidence="2 3">
    <name type="scientific">Bradyrhizobium japonicum</name>
    <dbReference type="NCBI Taxonomy" id="375"/>
    <lineage>
        <taxon>Bacteria</taxon>
        <taxon>Pseudomonadati</taxon>
        <taxon>Pseudomonadota</taxon>
        <taxon>Alphaproteobacteria</taxon>
        <taxon>Hyphomicrobiales</taxon>
        <taxon>Nitrobacteraceae</taxon>
        <taxon>Bradyrhizobium</taxon>
    </lineage>
</organism>
<dbReference type="AlphaFoldDB" id="A0A1Y2JE21"/>